<dbReference type="Proteomes" id="UP001274830">
    <property type="component" value="Unassembled WGS sequence"/>
</dbReference>
<proteinExistence type="predicted"/>
<comment type="caution">
    <text evidence="1">The sequence shown here is derived from an EMBL/GenBank/DDBJ whole genome shotgun (WGS) entry which is preliminary data.</text>
</comment>
<evidence type="ECO:0000313" key="1">
    <source>
        <dbReference type="EMBL" id="KAK3672755.1"/>
    </source>
</evidence>
<accession>A0AAE0WI71</accession>
<name>A0AAE0WI71_9PEZI</name>
<dbReference type="AlphaFoldDB" id="A0AAE0WI71"/>
<reference evidence="1" key="1">
    <citation type="submission" date="2023-07" db="EMBL/GenBank/DDBJ databases">
        <title>Black Yeasts Isolated from many extreme environments.</title>
        <authorList>
            <person name="Coleine C."/>
            <person name="Stajich J.E."/>
            <person name="Selbmann L."/>
        </authorList>
    </citation>
    <scope>NUCLEOTIDE SEQUENCE</scope>
    <source>
        <strain evidence="1">CCFEE 5485</strain>
    </source>
</reference>
<organism evidence="1 2">
    <name type="scientific">Recurvomyces mirabilis</name>
    <dbReference type="NCBI Taxonomy" id="574656"/>
    <lineage>
        <taxon>Eukaryota</taxon>
        <taxon>Fungi</taxon>
        <taxon>Dikarya</taxon>
        <taxon>Ascomycota</taxon>
        <taxon>Pezizomycotina</taxon>
        <taxon>Dothideomycetes</taxon>
        <taxon>Dothideomycetidae</taxon>
        <taxon>Mycosphaerellales</taxon>
        <taxon>Teratosphaeriaceae</taxon>
        <taxon>Recurvomyces</taxon>
    </lineage>
</organism>
<protein>
    <submittedName>
        <fullName evidence="1">Uncharacterized protein</fullName>
    </submittedName>
</protein>
<keyword evidence="2" id="KW-1185">Reference proteome</keyword>
<sequence>MSPAVEEQQQQQSYSKDSAAAARLDHFLIWPVLEKLTQDQVNSTDAAIRKIVGGPDPTVIEKTLNSDGELNFWYCPLNAKQKAAISKLDAVAEVQKDGPDPDFQLC</sequence>
<dbReference type="EMBL" id="JAUTXT010000030">
    <property type="protein sequence ID" value="KAK3672755.1"/>
    <property type="molecule type" value="Genomic_DNA"/>
</dbReference>
<evidence type="ECO:0000313" key="2">
    <source>
        <dbReference type="Proteomes" id="UP001274830"/>
    </source>
</evidence>
<gene>
    <name evidence="1" type="ORF">LTR78_007341</name>
</gene>